<feature type="signal peptide" evidence="1">
    <location>
        <begin position="1"/>
        <end position="23"/>
    </location>
</feature>
<feature type="chain" id="PRO_5008527499" evidence="1">
    <location>
        <begin position="24"/>
        <end position="355"/>
    </location>
</feature>
<evidence type="ECO:0000313" key="3">
    <source>
        <dbReference type="Proteomes" id="UP000092573"/>
    </source>
</evidence>
<dbReference type="RefSeq" id="WP_083180154.1">
    <property type="nucleotide sequence ID" value="NZ_CP014167.1"/>
</dbReference>
<dbReference type="InterPro" id="IPR038682">
    <property type="entry name" value="YrpD-like_sf"/>
</dbReference>
<accession>A0A1B1MYS9</accession>
<dbReference type="Gene3D" id="2.60.120.1270">
    <property type="match status" value="1"/>
</dbReference>
<dbReference type="AlphaFoldDB" id="A0A1B1MYS9"/>
<name>A0A1B1MYS9_9BACL</name>
<evidence type="ECO:0000256" key="1">
    <source>
        <dbReference type="SAM" id="SignalP"/>
    </source>
</evidence>
<evidence type="ECO:0000313" key="2">
    <source>
        <dbReference type="EMBL" id="ANS74340.1"/>
    </source>
</evidence>
<dbReference type="KEGG" id="pyg:AWM70_06875"/>
<organism evidence="2 3">
    <name type="scientific">Paenibacillus yonginensis</name>
    <dbReference type="NCBI Taxonomy" id="1462996"/>
    <lineage>
        <taxon>Bacteria</taxon>
        <taxon>Bacillati</taxon>
        <taxon>Bacillota</taxon>
        <taxon>Bacilli</taxon>
        <taxon>Bacillales</taxon>
        <taxon>Paenibacillaceae</taxon>
        <taxon>Paenibacillus</taxon>
    </lineage>
</organism>
<protein>
    <submittedName>
        <fullName evidence="2">Uncharacterized protein</fullName>
    </submittedName>
</protein>
<dbReference type="EMBL" id="CP014167">
    <property type="protein sequence ID" value="ANS74340.1"/>
    <property type="molecule type" value="Genomic_DNA"/>
</dbReference>
<sequence>MKKTIAVLFSVMLLASTIKPVSAEPSFGKIMIDSQISSRDRATLQNVMEGLDPEDRENVIYLYEDGTITANKVELINEFKAENANSIGPDGKLKLTPNNELRGFVENASDGFANEDSPITTYAYTNPNSVCTSDNAGPFRRVLSTTGKSRITANIYLPSKSASEVYISNSNTEQAYIYMGASAPGGELDMGLALNYAPGSSTTNETWGMFIKGDTSNDANFGNFKMGSEVFMKFYVVSSSAVALYVNGVNKSGVAKEYTLTAQVSSSKGFNTSGSNMQVKRLTTIAQKPQNLTSGSYLYNVHWYNVKVGTASGTEVLMDSTNTASACGYQISNVLVNYISQNNEYIKLKAGTLTP</sequence>
<keyword evidence="3" id="KW-1185">Reference proteome</keyword>
<gene>
    <name evidence="2" type="ORF">AWM70_06875</name>
</gene>
<keyword evidence="1" id="KW-0732">Signal</keyword>
<reference evidence="2 3" key="1">
    <citation type="submission" date="2016-01" db="EMBL/GenBank/DDBJ databases">
        <title>Complete Genome Sequence of Paenibacillus yonginensis DCY84, a novel Plant Growth-Promoting Bacteria with Elicitation of Induced Systemic Resistance.</title>
        <authorList>
            <person name="Kim Y.J."/>
            <person name="Yang D.C."/>
            <person name="Sukweenadhi J."/>
        </authorList>
    </citation>
    <scope>NUCLEOTIDE SEQUENCE [LARGE SCALE GENOMIC DNA]</scope>
    <source>
        <strain evidence="2 3">DCY84</strain>
    </source>
</reference>
<dbReference type="OrthoDB" id="57306at2"/>
<dbReference type="Proteomes" id="UP000092573">
    <property type="component" value="Chromosome"/>
</dbReference>
<proteinExistence type="predicted"/>